<sequence length="137" mass="14966">MATMASFVLADGQTTPTNHTFVPVSNYNGLFVWEEKNVDAAVGNRKITMSLRNPQGKPAVYKAIIKIWNPKLDVTSPSTATGYQPAPRVAYSLSSTHEVLIPERSALADRKDSTAFAKNLYAQSVLTDLLNELVTPI</sequence>
<evidence type="ECO:0000313" key="4">
    <source>
        <dbReference type="EMBL" id="DAD52663.1"/>
    </source>
</evidence>
<reference evidence="4" key="1">
    <citation type="submission" date="2020-09" db="EMBL/GenBank/DDBJ databases">
        <title>Leviviricetes taxonomy.</title>
        <authorList>
            <person name="Stockdale S.R."/>
            <person name="Callanan J."/>
            <person name="Adriaenssens E.M."/>
            <person name="Kuhn J.H."/>
            <person name="Rumnieks J."/>
            <person name="Shkoporov A."/>
            <person name="Draper L.A."/>
            <person name="Ross P."/>
            <person name="Hill C."/>
        </authorList>
    </citation>
    <scope>NUCLEOTIDE SEQUENCE</scope>
</reference>
<dbReference type="Pfam" id="PF09063">
    <property type="entry name" value="Phage_coat"/>
    <property type="match status" value="1"/>
</dbReference>
<comment type="subcellular location">
    <subcellularLocation>
        <location evidence="1">Virion</location>
    </subcellularLocation>
</comment>
<dbReference type="EMBL" id="BK014170">
    <property type="protein sequence ID" value="DAD52663.1"/>
    <property type="molecule type" value="Genomic_RNA"/>
</dbReference>
<dbReference type="RefSeq" id="YP_010769665.1">
    <property type="nucleotide sequence ID" value="NC_074041.1"/>
</dbReference>
<keyword evidence="2 4" id="KW-0167">Capsid protein</keyword>
<evidence type="ECO:0000256" key="3">
    <source>
        <dbReference type="ARBA" id="ARBA00022844"/>
    </source>
</evidence>
<dbReference type="GeneID" id="80398747"/>
<organism evidence="4 5">
    <name type="scientific">ssRNA phage SRR7976299_6</name>
    <dbReference type="NCBI Taxonomy" id="2786646"/>
    <lineage>
        <taxon>Viruses</taxon>
        <taxon>Riboviria</taxon>
        <taxon>Orthornavirae</taxon>
        <taxon>Lenarviricota</taxon>
        <taxon>Leviviricetes</taxon>
        <taxon>Norzivirales</taxon>
        <taxon>Fiersviridae</taxon>
        <taxon>Owenocuvirus</taxon>
        <taxon>Owenocuvirus pelohabitans</taxon>
    </lineage>
</organism>
<name>A0A8S5L5I4_9VIRU</name>
<dbReference type="Gene3D" id="3.30.380.10">
    <property type="entry name" value="MS2 Viral Coat Protein"/>
    <property type="match status" value="1"/>
</dbReference>
<dbReference type="GO" id="GO:0019028">
    <property type="term" value="C:viral capsid"/>
    <property type="evidence" value="ECO:0007669"/>
    <property type="project" value="UniProtKB-KW"/>
</dbReference>
<dbReference type="Proteomes" id="UP000681016">
    <property type="component" value="Segment"/>
</dbReference>
<accession>A0A8S5L5I4</accession>
<keyword evidence="5" id="KW-1185">Reference proteome</keyword>
<dbReference type="SUPFAM" id="SSF55405">
    <property type="entry name" value="RNA bacteriophage capsid protein"/>
    <property type="match status" value="1"/>
</dbReference>
<dbReference type="InterPro" id="IPR015148">
    <property type="entry name" value="Phage_PP7_CP"/>
</dbReference>
<evidence type="ECO:0000313" key="5">
    <source>
        <dbReference type="Proteomes" id="UP000681016"/>
    </source>
</evidence>
<gene>
    <name evidence="4" type="primary">SRR7976299_6_3</name>
</gene>
<protein>
    <submittedName>
        <fullName evidence="4">Coat protein</fullName>
    </submittedName>
</protein>
<evidence type="ECO:0000256" key="2">
    <source>
        <dbReference type="ARBA" id="ARBA00022561"/>
    </source>
</evidence>
<keyword evidence="3" id="KW-0946">Virion</keyword>
<dbReference type="KEGG" id="vg:80398747"/>
<proteinExistence type="predicted"/>
<dbReference type="InterPro" id="IPR015954">
    <property type="entry name" value="Phage_RNA-type_capsid"/>
</dbReference>
<evidence type="ECO:0000256" key="1">
    <source>
        <dbReference type="ARBA" id="ARBA00004328"/>
    </source>
</evidence>